<dbReference type="EMBL" id="QFYS01000001">
    <property type="protein sequence ID" value="RAK68558.1"/>
    <property type="molecule type" value="Genomic_DNA"/>
</dbReference>
<keyword evidence="2" id="KW-0012">Acyltransferase</keyword>
<sequence>MQLRSCRPADQAVLADLWFESWRSTGLQQPVVTRNDLARRARHELATRWTVTVAEAEGRLIGFVAICLAERRLDQLFVAPEAQGQGVGRNLFDVARSTMPDGFWLSTQTDNLRARAFYERQGMSVDQTGRALADDTVVYVLRPPERA</sequence>
<gene>
    <name evidence="4" type="ORF">DJ019_00580</name>
</gene>
<dbReference type="Proteomes" id="UP000249524">
    <property type="component" value="Unassembled WGS sequence"/>
</dbReference>
<comment type="caution">
    <text evidence="4">The sequence shown here is derived from an EMBL/GenBank/DDBJ whole genome shotgun (WGS) entry which is preliminary data.</text>
</comment>
<evidence type="ECO:0000256" key="2">
    <source>
        <dbReference type="ARBA" id="ARBA00023315"/>
    </source>
</evidence>
<dbReference type="InterPro" id="IPR050832">
    <property type="entry name" value="Bact_Acetyltransf"/>
</dbReference>
<dbReference type="RefSeq" id="WP_111274050.1">
    <property type="nucleotide sequence ID" value="NZ_QFYS01000001.1"/>
</dbReference>
<dbReference type="SUPFAM" id="SSF55729">
    <property type="entry name" value="Acyl-CoA N-acyltransferases (Nat)"/>
    <property type="match status" value="1"/>
</dbReference>
<evidence type="ECO:0000313" key="4">
    <source>
        <dbReference type="EMBL" id="RAK68558.1"/>
    </source>
</evidence>
<dbReference type="OrthoDB" id="9797417at2"/>
<evidence type="ECO:0000313" key="5">
    <source>
        <dbReference type="Proteomes" id="UP000249524"/>
    </source>
</evidence>
<evidence type="ECO:0000259" key="3">
    <source>
        <dbReference type="PROSITE" id="PS51186"/>
    </source>
</evidence>
<dbReference type="PROSITE" id="PS51186">
    <property type="entry name" value="GNAT"/>
    <property type="match status" value="1"/>
</dbReference>
<feature type="domain" description="N-acetyltransferase" evidence="3">
    <location>
        <begin position="1"/>
        <end position="144"/>
    </location>
</feature>
<reference evidence="4 5" key="1">
    <citation type="submission" date="2018-05" db="EMBL/GenBank/DDBJ databases">
        <authorList>
            <person name="Lanie J.A."/>
            <person name="Ng W.-L."/>
            <person name="Kazmierczak K.M."/>
            <person name="Andrzejewski T.M."/>
            <person name="Davidsen T.M."/>
            <person name="Wayne K.J."/>
            <person name="Tettelin H."/>
            <person name="Glass J.I."/>
            <person name="Rusch D."/>
            <person name="Podicherti R."/>
            <person name="Tsui H.-C.T."/>
            <person name="Winkler M.E."/>
        </authorList>
    </citation>
    <scope>NUCLEOTIDE SEQUENCE [LARGE SCALE GENOMIC DNA]</scope>
    <source>
        <strain evidence="4 5">BUT-10</strain>
    </source>
</reference>
<dbReference type="InterPro" id="IPR000182">
    <property type="entry name" value="GNAT_dom"/>
</dbReference>
<dbReference type="InterPro" id="IPR016181">
    <property type="entry name" value="Acyl_CoA_acyltransferase"/>
</dbReference>
<evidence type="ECO:0000256" key="1">
    <source>
        <dbReference type="ARBA" id="ARBA00022679"/>
    </source>
</evidence>
<dbReference type="Gene3D" id="3.40.630.30">
    <property type="match status" value="1"/>
</dbReference>
<protein>
    <submittedName>
        <fullName evidence="4">GNAT family N-acetyltransferase</fullName>
    </submittedName>
</protein>
<organism evidence="4 5">
    <name type="scientific">Phenylobacterium kunshanense</name>
    <dbReference type="NCBI Taxonomy" id="1445034"/>
    <lineage>
        <taxon>Bacteria</taxon>
        <taxon>Pseudomonadati</taxon>
        <taxon>Pseudomonadota</taxon>
        <taxon>Alphaproteobacteria</taxon>
        <taxon>Caulobacterales</taxon>
        <taxon>Caulobacteraceae</taxon>
        <taxon>Phenylobacterium</taxon>
    </lineage>
</organism>
<proteinExistence type="predicted"/>
<dbReference type="PANTHER" id="PTHR43877:SF1">
    <property type="entry name" value="ACETYLTRANSFERASE"/>
    <property type="match status" value="1"/>
</dbReference>
<keyword evidence="5" id="KW-1185">Reference proteome</keyword>
<dbReference type="Pfam" id="PF00583">
    <property type="entry name" value="Acetyltransf_1"/>
    <property type="match status" value="1"/>
</dbReference>
<dbReference type="CDD" id="cd04301">
    <property type="entry name" value="NAT_SF"/>
    <property type="match status" value="1"/>
</dbReference>
<accession>A0A328BU37</accession>
<dbReference type="AlphaFoldDB" id="A0A328BU37"/>
<keyword evidence="1 4" id="KW-0808">Transferase</keyword>
<dbReference type="PANTHER" id="PTHR43877">
    <property type="entry name" value="AMINOALKYLPHOSPHONATE N-ACETYLTRANSFERASE-RELATED-RELATED"/>
    <property type="match status" value="1"/>
</dbReference>
<dbReference type="GO" id="GO:0016747">
    <property type="term" value="F:acyltransferase activity, transferring groups other than amino-acyl groups"/>
    <property type="evidence" value="ECO:0007669"/>
    <property type="project" value="InterPro"/>
</dbReference>
<name>A0A328BU37_9CAUL</name>